<reference evidence="31" key="6">
    <citation type="submission" date="2020-01" db="EMBL/GenBank/DDBJ databases">
        <authorList>
            <consortium name="NCBI Pathogen Detection Project"/>
        </authorList>
    </citation>
    <scope>NUCLEOTIDE SEQUENCE</scope>
    <source>
        <strain evidence="31">CFIAFB20140010</strain>
    </source>
</reference>
<evidence type="ECO:0000313" key="44">
    <source>
        <dbReference type="Proteomes" id="UP000398321"/>
    </source>
</evidence>
<evidence type="ECO:0000313" key="25">
    <source>
        <dbReference type="EMBL" id="ECH7212643.1"/>
    </source>
</evidence>
<evidence type="ECO:0000313" key="28">
    <source>
        <dbReference type="EMBL" id="EDN7713696.1"/>
    </source>
</evidence>
<dbReference type="EMBL" id="AAISWI010000021">
    <property type="protein sequence ID" value="ECH7212643.1"/>
    <property type="molecule type" value="Genomic_DNA"/>
</dbReference>
<dbReference type="Proteomes" id="UP000389283">
    <property type="component" value="Unassembled WGS sequence"/>
</dbReference>
<dbReference type="EMBL" id="AABBHO010000047">
    <property type="protein sequence ID" value="EAG2998200.1"/>
    <property type="molecule type" value="Genomic_DNA"/>
</dbReference>
<reference evidence="54 55" key="5">
    <citation type="submission" date="2019-04" db="EMBL/GenBank/DDBJ databases">
        <authorList>
            <person name="Ashton P.M."/>
            <person name="Dallman T."/>
            <person name="Nair S."/>
            <person name="De Pinna E."/>
            <person name="Peters T."/>
            <person name="Grant K."/>
        </authorList>
    </citation>
    <scope>NUCLEOTIDE SEQUENCE [LARGE SCALE GENOMIC DNA]</scope>
    <source>
        <strain evidence="18 59">282333</strain>
        <strain evidence="20 58">282352</strain>
        <strain evidence="13 60">289003</strain>
        <strain evidence="16 63">406731</strain>
        <strain evidence="14 61">429821</strain>
        <strain evidence="17 55">562417</strain>
        <strain evidence="19 57">562428</strain>
        <strain evidence="15 54">563356</strain>
        <strain evidence="1 47">688377</strain>
        <strain evidence="26 52">760311</strain>
    </source>
</reference>
<name>A0A2A6A494_LISMN</name>
<reference evidence="21 46" key="4">
    <citation type="submission" date="2019-04" db="EMBL/GenBank/DDBJ databases">
        <authorList>
            <consortium name="GenomeTrakr network: Whole genome sequencing for foodborne pathogen traceback"/>
        </authorList>
    </citation>
    <scope>NUCLEOTIDE SEQUENCE [LARGE SCALE GENOMIC DNA]</scope>
    <source>
        <strain evidence="27 39">FLAG-55987</strain>
        <strain evidence="21 46">PHLUSALM00088</strain>
    </source>
</reference>
<dbReference type="RefSeq" id="WP_012951330.1">
    <property type="nucleotide sequence ID" value="NC_021823.1"/>
</dbReference>
<dbReference type="Proteomes" id="UP000379076">
    <property type="component" value="Unassembled WGS sequence"/>
</dbReference>
<sequence length="191" mass="20955">MVKIGLDKAQYAKLDEKDKASEVKSLPGLTTAKLELEMENENFYADDTIFAILESGITKLGLEYGLADISSDAKKDLLGIVVEKGMELFKKDISAPYIATSFRSRLDSGKYVWFGLVKGKFAPSGLDLTTKEDKATAQTETISASFVAREADGNMLVIAREDNKDFVLGDFYKMVYGIDPTEAVTPPENGE</sequence>
<evidence type="ECO:0000313" key="29">
    <source>
        <dbReference type="EMBL" id="EDN9837953.1"/>
    </source>
</evidence>
<dbReference type="Proteomes" id="UP000529135">
    <property type="component" value="Unassembled WGS sequence"/>
</dbReference>
<evidence type="ECO:0000313" key="3">
    <source>
        <dbReference type="EMBL" id="EAD1184064.1"/>
    </source>
</evidence>
<dbReference type="Proteomes" id="UP000478704">
    <property type="component" value="Unassembled WGS sequence"/>
</dbReference>
<evidence type="ECO:0000313" key="37">
    <source>
        <dbReference type="Proteomes" id="UP000345329"/>
    </source>
</evidence>
<dbReference type="EMBL" id="AAAQQZ010000005">
    <property type="protein sequence ID" value="EAE1339278.1"/>
    <property type="molecule type" value="Genomic_DNA"/>
</dbReference>
<dbReference type="Proteomes" id="UP000549379">
    <property type="component" value="Unassembled WGS sequence"/>
</dbReference>
<evidence type="ECO:0000313" key="39">
    <source>
        <dbReference type="Proteomes" id="UP000364988"/>
    </source>
</evidence>
<dbReference type="NCBIfam" id="TIGR01603">
    <property type="entry name" value="maj_tail_phi13"/>
    <property type="match status" value="1"/>
</dbReference>
<evidence type="ECO:0000313" key="24">
    <source>
        <dbReference type="EMBL" id="ECC1555816.1"/>
    </source>
</evidence>
<evidence type="ECO:0000313" key="48">
    <source>
        <dbReference type="Proteomes" id="UP000423131"/>
    </source>
</evidence>
<evidence type="ECO:0000313" key="17">
    <source>
        <dbReference type="EMBL" id="EAH1615302.1"/>
    </source>
</evidence>
<evidence type="ECO:0000313" key="34">
    <source>
        <dbReference type="Proteomes" id="UP000331186"/>
    </source>
</evidence>
<evidence type="ECO:0000313" key="56">
    <source>
        <dbReference type="Proteomes" id="UP000525850"/>
    </source>
</evidence>
<dbReference type="InterPro" id="IPR006490">
    <property type="entry name" value="Maj_tail_phi13"/>
</dbReference>
<dbReference type="EMBL" id="AAHZFN010000002">
    <property type="protein sequence ID" value="ECB9472394.1"/>
    <property type="molecule type" value="Genomic_DNA"/>
</dbReference>
<dbReference type="EMBL" id="AAAMZD010000001">
    <property type="protein sequence ID" value="EAD3791762.1"/>
    <property type="molecule type" value="Genomic_DNA"/>
</dbReference>
<dbReference type="EMBL" id="AACKDQ010000015">
    <property type="protein sequence ID" value="EAK9317024.1"/>
    <property type="molecule type" value="Genomic_DNA"/>
</dbReference>
<dbReference type="EMBL" id="AAAPCR010000001">
    <property type="protein sequence ID" value="EAD8144667.1"/>
    <property type="molecule type" value="Genomic_DNA"/>
</dbReference>
<dbReference type="Proteomes" id="UP000566597">
    <property type="component" value="Unassembled WGS sequence"/>
</dbReference>
<evidence type="ECO:0000313" key="14">
    <source>
        <dbReference type="EMBL" id="EAG9857135.1"/>
    </source>
</evidence>
<dbReference type="EMBL" id="AABBAW010000001">
    <property type="protein sequence ID" value="EAG2514170.1"/>
    <property type="molecule type" value="Genomic_DNA"/>
</dbReference>
<gene>
    <name evidence="8" type="ORF">ART25_10210</name>
    <name evidence="11" type="ORF">B1N52_03285</name>
    <name evidence="10" type="ORF">B1S26_10825</name>
    <name evidence="12" type="ORF">B5K54_12975</name>
    <name evidence="9" type="ORF">BCZ21_02360</name>
    <name evidence="7" type="ORF">CD20_01140</name>
    <name evidence="17" type="ORF">D4271_07770</name>
    <name evidence="18" type="ORF">D4920_02790</name>
    <name evidence="13" type="ORF">D4B11_11815</name>
    <name evidence="14" type="ORF">D4C60_09035</name>
    <name evidence="15" type="ORF">D4D89_08975</name>
    <name evidence="16" type="ORF">D4U23_10090</name>
    <name evidence="19" type="ORF">D5M70_07905</name>
    <name evidence="20" type="ORF">D5N24_00100</name>
    <name evidence="2" type="ORF">DU018_04585</name>
    <name evidence="32" type="ORF">DYZ50_00199</name>
    <name evidence="1" type="ORF">E0I39_09040</name>
    <name evidence="6" type="ORF">EX365_15640</name>
    <name evidence="5" type="ORF">EXZ73_03845</name>
    <name evidence="27" type="ORF">F6436_10600</name>
    <name evidence="21" type="ORF">FA835_07925</name>
    <name evidence="26" type="ORF">FJU19_08880</name>
    <name evidence="23" type="ORF">FLQ97_09995</name>
    <name evidence="22" type="ORF">FLR03_01740</name>
    <name evidence="24" type="ORF">FNX40_03240</name>
    <name evidence="25" type="ORF">FPL45_15030</name>
    <name evidence="30" type="ORF">G3O21_001756</name>
    <name evidence="29" type="ORF">GJW51_14905</name>
    <name evidence="28" type="ORF">GQG13_01005</name>
    <name evidence="31" type="ORF">GYP27_07325</name>
    <name evidence="3" type="ORF">QD52_03090</name>
    <name evidence="4" type="ORF">UI29_03115</name>
</gene>
<evidence type="ECO:0000313" key="12">
    <source>
        <dbReference type="EMBL" id="EAG2998200.1"/>
    </source>
</evidence>
<dbReference type="EMBL" id="AAANYN010000004">
    <property type="protein sequence ID" value="EAD5773418.1"/>
    <property type="molecule type" value="Genomic_DNA"/>
</dbReference>
<evidence type="ECO:0000313" key="31">
    <source>
        <dbReference type="EMBL" id="HAB7721783.1"/>
    </source>
</evidence>
<dbReference type="EMBL" id="DAAHYZ010000004">
    <property type="protein sequence ID" value="HAB7721783.1"/>
    <property type="molecule type" value="Genomic_DNA"/>
</dbReference>
<evidence type="ECO:0000313" key="49">
    <source>
        <dbReference type="Proteomes" id="UP000455569"/>
    </source>
</evidence>
<dbReference type="Proteomes" id="UP000455569">
    <property type="component" value="Unassembled WGS sequence"/>
</dbReference>
<accession>A0A2A6A494</accession>
<dbReference type="Proteomes" id="UP000533021">
    <property type="component" value="Unassembled WGS sequence"/>
</dbReference>
<evidence type="ECO:0000313" key="38">
    <source>
        <dbReference type="Proteomes" id="UP000352246"/>
    </source>
</evidence>
<evidence type="ECO:0000313" key="2">
    <source>
        <dbReference type="EMBL" id="EAC6547643.1"/>
    </source>
</evidence>
<dbReference type="EMBL" id="AABGHY010000001">
    <property type="protein sequence ID" value="EAH3292786.1"/>
    <property type="molecule type" value="Genomic_DNA"/>
</dbReference>
<evidence type="ECO:0000313" key="51">
    <source>
        <dbReference type="Proteomes" id="UP000478704"/>
    </source>
</evidence>
<evidence type="ECO:0000313" key="15">
    <source>
        <dbReference type="EMBL" id="EAH0218447.1"/>
    </source>
</evidence>
<dbReference type="EMBL" id="AABGFX010000005">
    <property type="protein sequence ID" value="EAH3127226.1"/>
    <property type="molecule type" value="Genomic_DNA"/>
</dbReference>
<evidence type="ECO:0000313" key="35">
    <source>
        <dbReference type="Proteomes" id="UP000337746"/>
    </source>
</evidence>
<evidence type="ECO:0000313" key="36">
    <source>
        <dbReference type="Proteomes" id="UP000344343"/>
    </source>
</evidence>
<evidence type="ECO:0000313" key="20">
    <source>
        <dbReference type="EMBL" id="EAH3292786.1"/>
    </source>
</evidence>
<dbReference type="EMBL" id="AABEVI010000005">
    <property type="protein sequence ID" value="EAH0218447.1"/>
    <property type="molecule type" value="Genomic_DNA"/>
</dbReference>
<dbReference type="Proteomes" id="UP000410967">
    <property type="component" value="Unassembled WGS sequence"/>
</dbReference>
<dbReference type="Proteomes" id="UP000546397">
    <property type="component" value="Unassembled WGS sequence"/>
</dbReference>
<dbReference type="Proteomes" id="UP000344343">
    <property type="component" value="Unassembled WGS sequence"/>
</dbReference>
<dbReference type="Proteomes" id="UP000371553">
    <property type="component" value="Unassembled WGS sequence"/>
</dbReference>
<organism evidence="19 57">
    <name type="scientific">Listeria monocytogenes</name>
    <dbReference type="NCBI Taxonomy" id="1639"/>
    <lineage>
        <taxon>Bacteria</taxon>
        <taxon>Bacillati</taxon>
        <taxon>Bacillota</taxon>
        <taxon>Bacilli</taxon>
        <taxon>Bacillales</taxon>
        <taxon>Listeriaceae</taxon>
        <taxon>Listeria</taxon>
    </lineage>
</organism>
<evidence type="ECO:0000313" key="57">
    <source>
        <dbReference type="Proteomes" id="UP000529135"/>
    </source>
</evidence>
<dbReference type="EMBL" id="AABAWE010000001">
    <property type="protein sequence ID" value="EAG2086085.1"/>
    <property type="molecule type" value="Genomic_DNA"/>
</dbReference>
<evidence type="ECO:0000313" key="52">
    <source>
        <dbReference type="Proteomes" id="UP000478945"/>
    </source>
</evidence>
<evidence type="ECO:0000313" key="42">
    <source>
        <dbReference type="Proteomes" id="UP000379076"/>
    </source>
</evidence>
<dbReference type="EMBL" id="AAALRN010000001">
    <property type="protein sequence ID" value="EAD1184064.1"/>
    <property type="molecule type" value="Genomic_DNA"/>
</dbReference>
<dbReference type="AlphaFoldDB" id="A0A2A6A494"/>
<evidence type="ECO:0000313" key="4">
    <source>
        <dbReference type="EMBL" id="EAD3791762.1"/>
    </source>
</evidence>
<evidence type="ECO:0000313" key="59">
    <source>
        <dbReference type="Proteomes" id="UP000533021"/>
    </source>
</evidence>
<reference evidence="35 37" key="3">
    <citation type="submission" date="2018-06" db="EMBL/GenBank/DDBJ databases">
        <authorList>
            <consortium name="GenomeTrakr: Next Generation Sequencing Network for Food Pathogen Tracability"/>
        </authorList>
    </citation>
    <scope>NUCLEOTIDE SEQUENCE [LARGE SCALE GENOMIC DNA]</scope>
    <source>
        <strain evidence="12 62">10B02965A-1</strain>
        <strain evidence="28 49">CFSAN102901</strain>
        <strain evidence="8 42">FDA00006494</strain>
        <strain evidence="3 45">FDA00008584</strain>
        <strain evidence="10">FDA00011243</strain>
        <strain evidence="2 34">FDA00013332</strain>
        <strain evidence="6 36">FDA00013853</strain>
        <strain evidence="22 48">FDA00014336</strain>
        <strain evidence="24 43">FDA00014370</strain>
        <strain evidence="23 44">FDA00014392</strain>
        <strain evidence="25 38">FDA00014472</strain>
        <strain evidence="30">FDA00015054</strain>
        <strain evidence="51">FDA1090798-S029-001</strain>
        <strain evidence="53">FDA956581-098-004</strain>
        <strain evidence="11 56">FDA960927-006-004</strain>
        <strain evidence="9 35">FLAG-54356</strain>
        <strain evidence="5 41">FSIS31901579</strain>
        <strain evidence="7 40">NYAG13B12507-5</strain>
        <strain evidence="29 50">OSF101448</strain>
        <strain evidence="4 37">VA-WGS-00405</strain>
    </source>
</reference>
<dbReference type="Proteomes" id="UP000467347">
    <property type="component" value="Unassembled WGS sequence"/>
</dbReference>
<dbReference type="Proteomes" id="UP000530452">
    <property type="component" value="Unassembled WGS sequence"/>
</dbReference>
<dbReference type="Proteomes" id="UP000481141">
    <property type="component" value="Unassembled WGS sequence"/>
</dbReference>
<dbReference type="EMBL" id="AANCRK010000001">
    <property type="protein sequence ID" value="EDN7713696.1"/>
    <property type="molecule type" value="Genomic_DNA"/>
</dbReference>
<dbReference type="Proteomes" id="UP000525068">
    <property type="component" value="Unassembled WGS sequence"/>
</dbReference>
<dbReference type="Proteomes" id="UP000525850">
    <property type="component" value="Unassembled WGS sequence"/>
</dbReference>
<evidence type="ECO:0000313" key="8">
    <source>
        <dbReference type="EMBL" id="EAE1339278.1"/>
    </source>
</evidence>
<evidence type="ECO:0000313" key="23">
    <source>
        <dbReference type="EMBL" id="ECB9514068.1"/>
    </source>
</evidence>
<evidence type="ECO:0000313" key="21">
    <source>
        <dbReference type="EMBL" id="EAK9317024.1"/>
    </source>
</evidence>
<dbReference type="EMBL" id="QXKO01000001">
    <property type="protein sequence ID" value="RJZ24193.1"/>
    <property type="molecule type" value="Genomic_DNA"/>
</dbReference>
<dbReference type="EMBL" id="AALEDS010000010">
    <property type="protein sequence ID" value="ECY6544783.1"/>
    <property type="molecule type" value="Genomic_DNA"/>
</dbReference>
<evidence type="ECO:0000313" key="1">
    <source>
        <dbReference type="EMBL" id="EAC4483034.1"/>
    </source>
</evidence>
<dbReference type="EMBL" id="AABEQV010000005">
    <property type="protein sequence ID" value="EAG9857135.1"/>
    <property type="molecule type" value="Genomic_DNA"/>
</dbReference>
<evidence type="ECO:0000313" key="30">
    <source>
        <dbReference type="EMBL" id="EDP8514332.1"/>
    </source>
</evidence>
<comment type="caution">
    <text evidence="19">The sequence shown here is derived from an EMBL/GenBank/DDBJ whole genome shotgun (WGS) entry which is preliminary data.</text>
</comment>
<dbReference type="Proteomes" id="UP000345329">
    <property type="component" value="Unassembled WGS sequence"/>
</dbReference>
<evidence type="ECO:0000313" key="13">
    <source>
        <dbReference type="EMBL" id="EAG9520460.1"/>
    </source>
</evidence>
<reference evidence="31" key="2">
    <citation type="journal article" date="2018" name="Genome Biol.">
        <title>SKESA: strategic k-mer extension for scrupulous assemblies.</title>
        <authorList>
            <person name="Souvorov A."/>
            <person name="Agarwala R."/>
            <person name="Lipman D.J."/>
        </authorList>
    </citation>
    <scope>NUCLEOTIDE SEQUENCE [LARGE SCALE GENOMIC DNA]</scope>
    <source>
        <strain evidence="31">CFIAFB20140010</strain>
    </source>
</reference>
<evidence type="ECO:0000313" key="5">
    <source>
        <dbReference type="EMBL" id="EAD5773418.1"/>
    </source>
</evidence>
<evidence type="ECO:0000313" key="62">
    <source>
        <dbReference type="Proteomes" id="UP000549379"/>
    </source>
</evidence>
<evidence type="ECO:0000313" key="46">
    <source>
        <dbReference type="Proteomes" id="UP000410967"/>
    </source>
</evidence>
<evidence type="ECO:0000313" key="10">
    <source>
        <dbReference type="EMBL" id="EAG2245895.1"/>
    </source>
</evidence>
<evidence type="ECO:0000313" key="26">
    <source>
        <dbReference type="EMBL" id="ECL0131207.1"/>
    </source>
</evidence>
<reference evidence="32 33" key="1">
    <citation type="journal article" date="2018" name="BMC Genomics">
        <title>Genes significantly associated with lineage II food isolates of Listeria monocytogenes.</title>
        <authorList>
            <person name="Pirone-Davies C."/>
            <person name="Chen Y."/>
            <person name="Pightling A."/>
            <person name="Ryan G."/>
            <person name="Wang Y."/>
            <person name="Yao K."/>
            <person name="Hoffmann M."/>
            <person name="Allard M.W."/>
        </authorList>
    </citation>
    <scope>NUCLEOTIDE SEQUENCE [LARGE SCALE GENOMIC DNA]</scope>
    <source>
        <strain evidence="32 33">PNUSAL000190</strain>
    </source>
</reference>
<evidence type="ECO:0000313" key="9">
    <source>
        <dbReference type="EMBL" id="EAG2086085.1"/>
    </source>
</evidence>
<evidence type="ECO:0000313" key="58">
    <source>
        <dbReference type="Proteomes" id="UP000530452"/>
    </source>
</evidence>
<evidence type="ECO:0000313" key="45">
    <source>
        <dbReference type="Proteomes" id="UP000403352"/>
    </source>
</evidence>
<evidence type="ECO:0000313" key="47">
    <source>
        <dbReference type="Proteomes" id="UP000413786"/>
    </source>
</evidence>
<evidence type="ECO:0000313" key="27">
    <source>
        <dbReference type="EMBL" id="ECY6544783.1"/>
    </source>
</evidence>
<dbReference type="Proteomes" id="UP000840569">
    <property type="component" value="Unassembled WGS sequence"/>
</dbReference>
<dbReference type="EMBL" id="AAHZFY010000022">
    <property type="protein sequence ID" value="ECB9514068.1"/>
    <property type="molecule type" value="Genomic_DNA"/>
</dbReference>
<dbReference type="Proteomes" id="UP000376505">
    <property type="component" value="Unassembled WGS sequence"/>
</dbReference>
<evidence type="ECO:0000313" key="18">
    <source>
        <dbReference type="EMBL" id="EAH2280990.1"/>
    </source>
</evidence>
<dbReference type="EMBL" id="AABEVT010000005">
    <property type="protein sequence ID" value="EAH0252738.1"/>
    <property type="molecule type" value="Genomic_DNA"/>
</dbReference>
<protein>
    <submittedName>
        <fullName evidence="19">Phage tail protein</fullName>
    </submittedName>
</protein>
<evidence type="ECO:0000313" key="61">
    <source>
        <dbReference type="Proteomes" id="UP000548826"/>
    </source>
</evidence>
<dbReference type="Proteomes" id="UP000423131">
    <property type="component" value="Unassembled WGS sequence"/>
</dbReference>
<dbReference type="Proteomes" id="UP000331186">
    <property type="component" value="Unassembled WGS sequence"/>
</dbReference>
<dbReference type="EMBL" id="AABEMN010000018">
    <property type="protein sequence ID" value="EAG9520460.1"/>
    <property type="molecule type" value="Genomic_DNA"/>
</dbReference>
<dbReference type="EMBL" id="AAIAJJ010000002">
    <property type="protein sequence ID" value="ECC1555816.1"/>
    <property type="molecule type" value="Genomic_DNA"/>
</dbReference>
<dbReference type="EMBL" id="AAANYR010000014">
    <property type="protein sequence ID" value="EAD5787980.1"/>
    <property type="molecule type" value="Genomic_DNA"/>
</dbReference>
<dbReference type="Proteomes" id="UP000478945">
    <property type="component" value="Unassembled WGS sequence"/>
</dbReference>
<dbReference type="Proteomes" id="UP000517258">
    <property type="component" value="Unassembled WGS sequence"/>
</dbReference>
<evidence type="ECO:0000313" key="16">
    <source>
        <dbReference type="EMBL" id="EAH0252738.1"/>
    </source>
</evidence>
<evidence type="ECO:0000313" key="7">
    <source>
        <dbReference type="EMBL" id="EAD8144667.1"/>
    </source>
</evidence>
<dbReference type="EMBL" id="AANDSR010000017">
    <property type="protein sequence ID" value="EDN9837953.1"/>
    <property type="molecule type" value="Genomic_DNA"/>
</dbReference>
<proteinExistence type="predicted"/>
<evidence type="ECO:0000313" key="60">
    <source>
        <dbReference type="Proteomes" id="UP000546397"/>
    </source>
</evidence>
<evidence type="ECO:0000313" key="11">
    <source>
        <dbReference type="EMBL" id="EAG2514170.1"/>
    </source>
</evidence>
<evidence type="ECO:0000313" key="22">
    <source>
        <dbReference type="EMBL" id="ECB9472394.1"/>
    </source>
</evidence>
<dbReference type="EMBL" id="AANPAU010000006">
    <property type="protein sequence ID" value="EDP8514332.1"/>
    <property type="molecule type" value="Genomic_DNA"/>
</dbReference>
<dbReference type="Proteomes" id="UP000398321">
    <property type="component" value="Unassembled WGS sequence"/>
</dbReference>
<dbReference type="Proteomes" id="UP000548826">
    <property type="component" value="Unassembled WGS sequence"/>
</dbReference>
<evidence type="ECO:0000313" key="63">
    <source>
        <dbReference type="Proteomes" id="UP000566597"/>
    </source>
</evidence>
<dbReference type="EMBL" id="AABFVG010000002">
    <property type="protein sequence ID" value="EAH2280990.1"/>
    <property type="molecule type" value="Genomic_DNA"/>
</dbReference>
<evidence type="ECO:0000313" key="40">
    <source>
        <dbReference type="Proteomes" id="UP000371553"/>
    </source>
</evidence>
<evidence type="ECO:0000313" key="41">
    <source>
        <dbReference type="Proteomes" id="UP000376505"/>
    </source>
</evidence>
<evidence type="ECO:0000313" key="33">
    <source>
        <dbReference type="Proteomes" id="UP000285054"/>
    </source>
</evidence>
<evidence type="ECO:0000313" key="43">
    <source>
        <dbReference type="Proteomes" id="UP000389283"/>
    </source>
</evidence>
<dbReference type="EMBL" id="AAAJKI010000008">
    <property type="protein sequence ID" value="EAC6547643.1"/>
    <property type="molecule type" value="Genomic_DNA"/>
</dbReference>
<dbReference type="EMBL" id="AAJEKY010000005">
    <property type="protein sequence ID" value="ECL0131207.1"/>
    <property type="molecule type" value="Genomic_DNA"/>
</dbReference>
<dbReference type="Proteomes" id="UP000413786">
    <property type="component" value="Unassembled WGS sequence"/>
</dbReference>
<evidence type="ECO:0000313" key="19">
    <source>
        <dbReference type="EMBL" id="EAH3127226.1"/>
    </source>
</evidence>
<evidence type="ECO:0000313" key="50">
    <source>
        <dbReference type="Proteomes" id="UP000467347"/>
    </source>
</evidence>
<dbReference type="Proteomes" id="UP000285054">
    <property type="component" value="Unassembled WGS sequence"/>
</dbReference>
<evidence type="ECO:0000313" key="53">
    <source>
        <dbReference type="Proteomes" id="UP000481141"/>
    </source>
</evidence>
<dbReference type="EMBL" id="AAAIJX010000005">
    <property type="protein sequence ID" value="EAC4483034.1"/>
    <property type="molecule type" value="Genomic_DNA"/>
</dbReference>
<evidence type="ECO:0000313" key="55">
    <source>
        <dbReference type="Proteomes" id="UP000525068"/>
    </source>
</evidence>
<dbReference type="Proteomes" id="UP000403352">
    <property type="component" value="Unassembled WGS sequence"/>
</dbReference>
<dbReference type="EMBL" id="AABAYG010000005">
    <property type="protein sequence ID" value="EAG2245895.1"/>
    <property type="molecule type" value="Genomic_DNA"/>
</dbReference>
<evidence type="ECO:0000313" key="54">
    <source>
        <dbReference type="Proteomes" id="UP000517258"/>
    </source>
</evidence>
<dbReference type="EMBL" id="AABFMV010000005">
    <property type="protein sequence ID" value="EAH1615302.1"/>
    <property type="molecule type" value="Genomic_DNA"/>
</dbReference>
<dbReference type="Proteomes" id="UP000364988">
    <property type="component" value="Unassembled WGS sequence"/>
</dbReference>
<evidence type="ECO:0000313" key="6">
    <source>
        <dbReference type="EMBL" id="EAD5787980.1"/>
    </source>
</evidence>
<dbReference type="Proteomes" id="UP000337746">
    <property type="component" value="Unassembled WGS sequence"/>
</dbReference>
<evidence type="ECO:0000313" key="32">
    <source>
        <dbReference type="EMBL" id="RJZ24193.1"/>
    </source>
</evidence>
<dbReference type="Proteomes" id="UP000352246">
    <property type="component" value="Unassembled WGS sequence"/>
</dbReference>